<keyword evidence="2" id="KW-1185">Reference proteome</keyword>
<accession>A0AAU9K1Q7</accession>
<dbReference type="InterPro" id="IPR010921">
    <property type="entry name" value="Trp_repressor/repl_initiator"/>
</dbReference>
<sequence length="190" mass="21429">MSKAPFLMADAMNIDLEVLALTIGVDRTSQLSQTSHDAIHALLGNLKPELHKFFIFIRDSLITYVQKFGTRASGIRLGVSSYILDTILEASDNNFVYYPSSDSLAQGNALSESDLQFSPEGRRLYSREFKIKVVTEYLANRDLNAIAKKFGIQQAHLSSWIFKFCKGDELANNRGRISKKNKNIFVTKRD</sequence>
<reference evidence="1" key="1">
    <citation type="submission" date="2021-09" db="EMBL/GenBank/DDBJ databases">
        <authorList>
            <consortium name="AG Swart"/>
            <person name="Singh M."/>
            <person name="Singh A."/>
            <person name="Seah K."/>
            <person name="Emmerich C."/>
        </authorList>
    </citation>
    <scope>NUCLEOTIDE SEQUENCE</scope>
    <source>
        <strain evidence="1">ATCC30299</strain>
    </source>
</reference>
<evidence type="ECO:0000313" key="1">
    <source>
        <dbReference type="EMBL" id="CAG9331950.1"/>
    </source>
</evidence>
<dbReference type="AlphaFoldDB" id="A0AAU9K1Q7"/>
<dbReference type="Pfam" id="PF01527">
    <property type="entry name" value="HTH_Tnp_1"/>
    <property type="match status" value="1"/>
</dbReference>
<dbReference type="GO" id="GO:0043565">
    <property type="term" value="F:sequence-specific DNA binding"/>
    <property type="evidence" value="ECO:0007669"/>
    <property type="project" value="InterPro"/>
</dbReference>
<evidence type="ECO:0008006" key="3">
    <source>
        <dbReference type="Google" id="ProtNLM"/>
    </source>
</evidence>
<dbReference type="Gene3D" id="1.10.10.60">
    <property type="entry name" value="Homeodomain-like"/>
    <property type="match status" value="1"/>
</dbReference>
<name>A0AAU9K1Q7_9CILI</name>
<dbReference type="SUPFAM" id="SSF48295">
    <property type="entry name" value="TrpR-like"/>
    <property type="match status" value="1"/>
</dbReference>
<evidence type="ECO:0000313" key="2">
    <source>
        <dbReference type="Proteomes" id="UP001162131"/>
    </source>
</evidence>
<organism evidence="1 2">
    <name type="scientific">Blepharisma stoltei</name>
    <dbReference type="NCBI Taxonomy" id="1481888"/>
    <lineage>
        <taxon>Eukaryota</taxon>
        <taxon>Sar</taxon>
        <taxon>Alveolata</taxon>
        <taxon>Ciliophora</taxon>
        <taxon>Postciliodesmatophora</taxon>
        <taxon>Heterotrichea</taxon>
        <taxon>Heterotrichida</taxon>
        <taxon>Blepharismidae</taxon>
        <taxon>Blepharisma</taxon>
    </lineage>
</organism>
<dbReference type="GO" id="GO:0004803">
    <property type="term" value="F:transposase activity"/>
    <property type="evidence" value="ECO:0007669"/>
    <property type="project" value="InterPro"/>
</dbReference>
<protein>
    <recommendedName>
        <fullName evidence="3">Transposase</fullName>
    </recommendedName>
</protein>
<dbReference type="EMBL" id="CAJZBQ010000053">
    <property type="protein sequence ID" value="CAG9331950.1"/>
    <property type="molecule type" value="Genomic_DNA"/>
</dbReference>
<dbReference type="Proteomes" id="UP001162131">
    <property type="component" value="Unassembled WGS sequence"/>
</dbReference>
<proteinExistence type="predicted"/>
<gene>
    <name evidence="1" type="ORF">BSTOLATCC_MIC54006</name>
</gene>
<dbReference type="InterPro" id="IPR002514">
    <property type="entry name" value="Transposase_8"/>
</dbReference>
<dbReference type="GO" id="GO:0006313">
    <property type="term" value="P:DNA transposition"/>
    <property type="evidence" value="ECO:0007669"/>
    <property type="project" value="InterPro"/>
</dbReference>
<comment type="caution">
    <text evidence="1">The sequence shown here is derived from an EMBL/GenBank/DDBJ whole genome shotgun (WGS) entry which is preliminary data.</text>
</comment>